<sequence>MQREIVKTNFQSPWVKGSRIANLKSMLSELRFSRAGSRRAVTVLTKNNAGASSVLTLLYAADLLECFDAIWALPSQAEFSGIYRHGEEWLPITLSLQDVAHKADLLTLVAQRPADFLPQMQEKPDEWTNLADLVLEGIVLVDDQRANFQSPSGEQVLRFCKVARYDAFYRNLGFVKNMGGIGAHCIEDFRTLQMFVEAPSMYKETFKLHCVQRRFPDYGVRRPVEVVLFDFDETLTLATFMPSLSFFSHVDWDPGELSGTDWSAEELVLYSFESPFLDGCRLALLKAMLQDIAKRHILAVLSKNESGAAAVLNLLKLAGLAEYFSAIWTTPYRSLVPCGVYRASPGQWEVFEPPLMDVQDHQTEVLYDIVDHTDKWFPQIGLKQDRFVRLQPLSPESVILIDDERENLQSPLGKQALRYCKVARYDEVYRNCGPLNQLGGIGAHSEEDFETLKAFIAEPWAFQEPSFEKEQGEEGAVAERLDASRMSSRSEELRKLPRSRLSRSNSSPSLRDAPRLPGMSRSQSFCSSPRLDIADPDCHTPEFSLTGID</sequence>
<feature type="compositionally biased region" description="Low complexity" evidence="1">
    <location>
        <begin position="502"/>
        <end position="511"/>
    </location>
</feature>
<proteinExistence type="predicted"/>
<organism evidence="2 3">
    <name type="scientific">Symbiodinium necroappetens</name>
    <dbReference type="NCBI Taxonomy" id="1628268"/>
    <lineage>
        <taxon>Eukaryota</taxon>
        <taxon>Sar</taxon>
        <taxon>Alveolata</taxon>
        <taxon>Dinophyceae</taxon>
        <taxon>Suessiales</taxon>
        <taxon>Symbiodiniaceae</taxon>
        <taxon>Symbiodinium</taxon>
    </lineage>
</organism>
<accession>A0A812YW19</accession>
<evidence type="ECO:0000313" key="3">
    <source>
        <dbReference type="Proteomes" id="UP000601435"/>
    </source>
</evidence>
<reference evidence="2" key="1">
    <citation type="submission" date="2021-02" db="EMBL/GenBank/DDBJ databases">
        <authorList>
            <person name="Dougan E. K."/>
            <person name="Rhodes N."/>
            <person name="Thang M."/>
            <person name="Chan C."/>
        </authorList>
    </citation>
    <scope>NUCLEOTIDE SEQUENCE</scope>
</reference>
<comment type="caution">
    <text evidence="2">The sequence shown here is derived from an EMBL/GenBank/DDBJ whole genome shotgun (WGS) entry which is preliminary data.</text>
</comment>
<name>A0A812YW19_9DINO</name>
<evidence type="ECO:0000313" key="2">
    <source>
        <dbReference type="EMBL" id="CAE7798779.1"/>
    </source>
</evidence>
<protein>
    <submittedName>
        <fullName evidence="2">Ucp1 protein</fullName>
    </submittedName>
</protein>
<dbReference type="Proteomes" id="UP000601435">
    <property type="component" value="Unassembled WGS sequence"/>
</dbReference>
<feature type="region of interest" description="Disordered" evidence="1">
    <location>
        <begin position="467"/>
        <end position="549"/>
    </location>
</feature>
<dbReference type="AlphaFoldDB" id="A0A812YW19"/>
<dbReference type="OrthoDB" id="411670at2759"/>
<keyword evidence="3" id="KW-1185">Reference proteome</keyword>
<feature type="compositionally biased region" description="Basic and acidic residues" evidence="1">
    <location>
        <begin position="467"/>
        <end position="495"/>
    </location>
</feature>
<dbReference type="EMBL" id="CAJNJA010044030">
    <property type="protein sequence ID" value="CAE7798779.1"/>
    <property type="molecule type" value="Genomic_DNA"/>
</dbReference>
<evidence type="ECO:0000256" key="1">
    <source>
        <dbReference type="SAM" id="MobiDB-lite"/>
    </source>
</evidence>
<gene>
    <name evidence="2" type="primary">Ucp1</name>
    <name evidence="2" type="ORF">SNEC2469_LOCUS23544</name>
</gene>